<accession>A0A840NB29</accession>
<comment type="caution">
    <text evidence="2">The sequence shown here is derived from an EMBL/GenBank/DDBJ whole genome shotgun (WGS) entry which is preliminary data.</text>
</comment>
<gene>
    <name evidence="2" type="ORF">BJ969_001892</name>
</gene>
<dbReference type="RefSeq" id="WP_184478534.1">
    <property type="nucleotide sequence ID" value="NZ_JACHIV010000001.1"/>
</dbReference>
<proteinExistence type="predicted"/>
<evidence type="ECO:0000313" key="3">
    <source>
        <dbReference type="Proteomes" id="UP000580474"/>
    </source>
</evidence>
<reference evidence="2 3" key="1">
    <citation type="submission" date="2020-08" db="EMBL/GenBank/DDBJ databases">
        <title>Sequencing the genomes of 1000 actinobacteria strains.</title>
        <authorList>
            <person name="Klenk H.-P."/>
        </authorList>
    </citation>
    <scope>NUCLEOTIDE SEQUENCE [LARGE SCALE GENOMIC DNA]</scope>
    <source>
        <strain evidence="2 3">DSM 45582</strain>
    </source>
</reference>
<organism evidence="2 3">
    <name type="scientific">Saccharopolyspora gloriosae</name>
    <dbReference type="NCBI Taxonomy" id="455344"/>
    <lineage>
        <taxon>Bacteria</taxon>
        <taxon>Bacillati</taxon>
        <taxon>Actinomycetota</taxon>
        <taxon>Actinomycetes</taxon>
        <taxon>Pseudonocardiales</taxon>
        <taxon>Pseudonocardiaceae</taxon>
        <taxon>Saccharopolyspora</taxon>
    </lineage>
</organism>
<sequence length="147" mass="15485">MNWKSQGAIAGGAVVLVAVLAYLTAPFGSSSGVSIDTPDDDYRFSRDFLVRLAGEVPDSDRIWIVAEDEKGTWRPLAEATPSPKGGRSATVRAGKVTSPVRLCAVRTDTAAADMFHGSTVDNKPTPGAPELPPGSEELDCTDVEPAR</sequence>
<dbReference type="Proteomes" id="UP000580474">
    <property type="component" value="Unassembled WGS sequence"/>
</dbReference>
<feature type="region of interest" description="Disordered" evidence="1">
    <location>
        <begin position="115"/>
        <end position="147"/>
    </location>
</feature>
<dbReference type="AlphaFoldDB" id="A0A840NB29"/>
<name>A0A840NB29_9PSEU</name>
<keyword evidence="3" id="KW-1185">Reference proteome</keyword>
<protein>
    <submittedName>
        <fullName evidence="2">Uncharacterized protein</fullName>
    </submittedName>
</protein>
<feature type="compositionally biased region" description="Acidic residues" evidence="1">
    <location>
        <begin position="136"/>
        <end position="147"/>
    </location>
</feature>
<evidence type="ECO:0000313" key="2">
    <source>
        <dbReference type="EMBL" id="MBB5068804.1"/>
    </source>
</evidence>
<evidence type="ECO:0000256" key="1">
    <source>
        <dbReference type="SAM" id="MobiDB-lite"/>
    </source>
</evidence>
<dbReference type="EMBL" id="JACHIV010000001">
    <property type="protein sequence ID" value="MBB5068804.1"/>
    <property type="molecule type" value="Genomic_DNA"/>
</dbReference>